<dbReference type="Proteomes" id="UP001566132">
    <property type="component" value="Unassembled WGS sequence"/>
</dbReference>
<organism evidence="1 2">
    <name type="scientific">Hypothenemus hampei</name>
    <name type="common">Coffee berry borer</name>
    <dbReference type="NCBI Taxonomy" id="57062"/>
    <lineage>
        <taxon>Eukaryota</taxon>
        <taxon>Metazoa</taxon>
        <taxon>Ecdysozoa</taxon>
        <taxon>Arthropoda</taxon>
        <taxon>Hexapoda</taxon>
        <taxon>Insecta</taxon>
        <taxon>Pterygota</taxon>
        <taxon>Neoptera</taxon>
        <taxon>Endopterygota</taxon>
        <taxon>Coleoptera</taxon>
        <taxon>Polyphaga</taxon>
        <taxon>Cucujiformia</taxon>
        <taxon>Curculionidae</taxon>
        <taxon>Scolytinae</taxon>
        <taxon>Hypothenemus</taxon>
    </lineage>
</organism>
<reference evidence="1 2" key="1">
    <citation type="submission" date="2024-05" db="EMBL/GenBank/DDBJ databases">
        <title>Genetic variation in Jamaican populations of the coffee berry borer (Hypothenemus hampei).</title>
        <authorList>
            <person name="Errbii M."/>
            <person name="Myrie A."/>
        </authorList>
    </citation>
    <scope>NUCLEOTIDE SEQUENCE [LARGE SCALE GENOMIC DNA]</scope>
    <source>
        <strain evidence="1">JA-Hopewell-2020-01-JO</strain>
        <tissue evidence="1">Whole body</tissue>
    </source>
</reference>
<dbReference type="EMBL" id="JBDJPC010000003">
    <property type="protein sequence ID" value="KAL1509999.1"/>
    <property type="molecule type" value="Genomic_DNA"/>
</dbReference>
<name>A0ABD1F419_HYPHA</name>
<evidence type="ECO:0000313" key="2">
    <source>
        <dbReference type="Proteomes" id="UP001566132"/>
    </source>
</evidence>
<evidence type="ECO:0000313" key="1">
    <source>
        <dbReference type="EMBL" id="KAL1509999.1"/>
    </source>
</evidence>
<sequence>MPHISIKVPIYQISHMVSYGDRTRSHAEIACLFEENFLDLPPTSEGAISKIENIESFVNVDTYSSVDKKTTFE</sequence>
<protein>
    <submittedName>
        <fullName evidence="1">Uncharacterized protein</fullName>
    </submittedName>
</protein>
<proteinExistence type="predicted"/>
<gene>
    <name evidence="1" type="ORF">ABEB36_004659</name>
</gene>
<comment type="caution">
    <text evidence="1">The sequence shown here is derived from an EMBL/GenBank/DDBJ whole genome shotgun (WGS) entry which is preliminary data.</text>
</comment>
<keyword evidence="2" id="KW-1185">Reference proteome</keyword>
<accession>A0ABD1F419</accession>
<dbReference type="AlphaFoldDB" id="A0ABD1F419"/>